<comment type="caution">
    <text evidence="1">The sequence shown here is derived from an EMBL/GenBank/DDBJ whole genome shotgun (WGS) entry which is preliminary data.</text>
</comment>
<dbReference type="EMBL" id="SPUK01000040">
    <property type="protein sequence ID" value="TQV90055.1"/>
    <property type="molecule type" value="Genomic_DNA"/>
</dbReference>
<dbReference type="AlphaFoldDB" id="A0A545UKR6"/>
<proteinExistence type="predicted"/>
<evidence type="ECO:0000313" key="2">
    <source>
        <dbReference type="Proteomes" id="UP000315783"/>
    </source>
</evidence>
<reference evidence="1 2" key="1">
    <citation type="journal article" date="2019" name="Appl. Microbiol. Biotechnol.">
        <title>Genome sequence of Isaria javanica and comparative genome analysis insights into family S53 peptidase evolution in fungal entomopathogens.</title>
        <authorList>
            <person name="Lin R."/>
            <person name="Zhang X."/>
            <person name="Xin B."/>
            <person name="Zou M."/>
            <person name="Gao Y."/>
            <person name="Qin F."/>
            <person name="Hu Q."/>
            <person name="Xie B."/>
            <person name="Cheng X."/>
        </authorList>
    </citation>
    <scope>NUCLEOTIDE SEQUENCE [LARGE SCALE GENOMIC DNA]</scope>
    <source>
        <strain evidence="1 2">IJ1G</strain>
    </source>
</reference>
<name>A0A545UKR6_9HYPO</name>
<accession>A0A545UKR6</accession>
<protein>
    <submittedName>
        <fullName evidence="1">Uncharacterized protein</fullName>
    </submittedName>
</protein>
<gene>
    <name evidence="1" type="ORF">IF1G_11282</name>
</gene>
<dbReference type="Proteomes" id="UP000315783">
    <property type="component" value="Unassembled WGS sequence"/>
</dbReference>
<sequence>MDDNEIAGLRRRRETAIHRGPLEFRLRSVKRSEMFMSPRLAQLVFAAAALCHAVLGLPVVQIQAGQANTATAYQQASAAANPKAVLGTAIHTGRIGIHPVAIFCLLYTALVYRCRLDHYNPFTCFISTLFGKQVTTSTISDCPPTTAYDAGGAEDPGYLRKVDVWHMYPYNVRSTP</sequence>
<organism evidence="1 2">
    <name type="scientific">Cordyceps javanica</name>
    <dbReference type="NCBI Taxonomy" id="43265"/>
    <lineage>
        <taxon>Eukaryota</taxon>
        <taxon>Fungi</taxon>
        <taxon>Dikarya</taxon>
        <taxon>Ascomycota</taxon>
        <taxon>Pezizomycotina</taxon>
        <taxon>Sordariomycetes</taxon>
        <taxon>Hypocreomycetidae</taxon>
        <taxon>Hypocreales</taxon>
        <taxon>Cordycipitaceae</taxon>
        <taxon>Cordyceps</taxon>
    </lineage>
</organism>
<evidence type="ECO:0000313" key="1">
    <source>
        <dbReference type="EMBL" id="TQV90055.1"/>
    </source>
</evidence>
<keyword evidence="2" id="KW-1185">Reference proteome</keyword>